<evidence type="ECO:0000313" key="1">
    <source>
        <dbReference type="EMBL" id="CAM9579149.1"/>
    </source>
</evidence>
<organism evidence="1 2">
    <name type="scientific">Rangifer tarandus platyrhynchus</name>
    <name type="common">Svalbard reindeer</name>
    <dbReference type="NCBI Taxonomy" id="3082113"/>
    <lineage>
        <taxon>Eukaryota</taxon>
        <taxon>Metazoa</taxon>
        <taxon>Chordata</taxon>
        <taxon>Craniata</taxon>
        <taxon>Vertebrata</taxon>
        <taxon>Euteleostomi</taxon>
        <taxon>Mammalia</taxon>
        <taxon>Eutheria</taxon>
        <taxon>Laurasiatheria</taxon>
        <taxon>Artiodactyla</taxon>
        <taxon>Ruminantia</taxon>
        <taxon>Pecora</taxon>
        <taxon>Cervidae</taxon>
        <taxon>Odocoileinae</taxon>
        <taxon>Rangifer</taxon>
    </lineage>
</organism>
<evidence type="ECO:0000313" key="2">
    <source>
        <dbReference type="Proteomes" id="UP001162501"/>
    </source>
</evidence>
<reference evidence="1" key="1">
    <citation type="submission" date="2023-05" db="EMBL/GenBank/DDBJ databases">
        <authorList>
            <consortium name="ELIXIR-Norway"/>
        </authorList>
    </citation>
    <scope>NUCLEOTIDE SEQUENCE</scope>
</reference>
<dbReference type="Proteomes" id="UP001162501">
    <property type="component" value="Chromosome 12"/>
</dbReference>
<name>A0AC59YCR4_RANTA</name>
<gene>
    <name evidence="1" type="ORF">MRATA1EN22A_LOCUS4523</name>
</gene>
<sequence length="171" mass="18218">MLASEQDFPNDLQTPATQLCPPRLSGELSRFPSSLQAKQRVKLGERGAKKEVALTKPDSPAADGEAGRRPLCLLAPAGEVAEAGIRGAEAVEGVPAPNVKRLLQRSPPRPALRGAVPRAHASLSACVSTALSSPRQDRLQTQRTQSSRPRRSTLPLPAGRKKRVGNARTIL</sequence>
<reference evidence="1" key="2">
    <citation type="submission" date="2025-03" db="EMBL/GenBank/DDBJ databases">
        <authorList>
            <consortium name="ELIXIR-Norway"/>
            <consortium name="Elixir Norway"/>
        </authorList>
    </citation>
    <scope>NUCLEOTIDE SEQUENCE</scope>
</reference>
<accession>A0AC59YCR4</accession>
<proteinExistence type="predicted"/>
<protein>
    <submittedName>
        <fullName evidence="1">Uncharacterized protein</fullName>
    </submittedName>
</protein>
<dbReference type="EMBL" id="OX596096">
    <property type="protein sequence ID" value="CAM9579149.1"/>
    <property type="molecule type" value="Genomic_DNA"/>
</dbReference>